<keyword evidence="3" id="KW-0809">Transit peptide</keyword>
<dbReference type="Gene3D" id="3.30.2180.10">
    <property type="entry name" value="ATP12-like"/>
    <property type="match status" value="1"/>
</dbReference>
<dbReference type="InterPro" id="IPR042272">
    <property type="entry name" value="ATP12_ATP_synth-F1-assembly_N"/>
</dbReference>
<dbReference type="InterPro" id="IPR023335">
    <property type="entry name" value="ATP12_ortho_dom_sf"/>
</dbReference>
<dbReference type="Gene3D" id="1.10.3580.10">
    <property type="entry name" value="ATP12 ATPase"/>
    <property type="match status" value="1"/>
</dbReference>
<keyword evidence="8" id="KW-1185">Reference proteome</keyword>
<dbReference type="PANTHER" id="PTHR21013">
    <property type="entry name" value="ATP SYNTHASE MITOCHONDRIAL F1 COMPLEX ASSEMBLY FACTOR 2/ATP12 PROTEIN, MITOCHONDRIAL PRECURSOR"/>
    <property type="match status" value="1"/>
</dbReference>
<evidence type="ECO:0000256" key="4">
    <source>
        <dbReference type="ARBA" id="ARBA00023128"/>
    </source>
</evidence>
<reference evidence="7 8" key="1">
    <citation type="submission" date="2023-01" db="EMBL/GenBank/DDBJ databases">
        <title>Analysis of 21 Apiospora genomes using comparative genomics revels a genus with tremendous synthesis potential of carbohydrate active enzymes and secondary metabolites.</title>
        <authorList>
            <person name="Sorensen T."/>
        </authorList>
    </citation>
    <scope>NUCLEOTIDE SEQUENCE [LARGE SCALE GENOMIC DNA]</scope>
    <source>
        <strain evidence="7 8">CBS 114990</strain>
    </source>
</reference>
<protein>
    <submittedName>
        <fullName evidence="7">Protein ATP12</fullName>
    </submittedName>
</protein>
<keyword evidence="4" id="KW-0496">Mitochondrion</keyword>
<name>A0ABR1VV24_9PEZI</name>
<feature type="compositionally biased region" description="Basic and acidic residues" evidence="6">
    <location>
        <begin position="105"/>
        <end position="115"/>
    </location>
</feature>
<proteinExistence type="inferred from homology"/>
<comment type="subcellular location">
    <subcellularLocation>
        <location evidence="1">Mitochondrion</location>
    </subcellularLocation>
</comment>
<evidence type="ECO:0000256" key="5">
    <source>
        <dbReference type="ARBA" id="ARBA00023186"/>
    </source>
</evidence>
<evidence type="ECO:0000313" key="7">
    <source>
        <dbReference type="EMBL" id="KAK8075062.1"/>
    </source>
</evidence>
<dbReference type="Pfam" id="PF07542">
    <property type="entry name" value="ATP12"/>
    <property type="match status" value="1"/>
</dbReference>
<comment type="similarity">
    <text evidence="2">Belongs to the ATP12 family.</text>
</comment>
<evidence type="ECO:0000256" key="2">
    <source>
        <dbReference type="ARBA" id="ARBA00008231"/>
    </source>
</evidence>
<dbReference type="Proteomes" id="UP001433268">
    <property type="component" value="Unassembled WGS sequence"/>
</dbReference>
<evidence type="ECO:0000256" key="3">
    <source>
        <dbReference type="ARBA" id="ARBA00022946"/>
    </source>
</evidence>
<dbReference type="EMBL" id="JAQQWN010000007">
    <property type="protein sequence ID" value="KAK8075062.1"/>
    <property type="molecule type" value="Genomic_DNA"/>
</dbReference>
<dbReference type="GeneID" id="92047100"/>
<organism evidence="7 8">
    <name type="scientific">Apiospora hydei</name>
    <dbReference type="NCBI Taxonomy" id="1337664"/>
    <lineage>
        <taxon>Eukaryota</taxon>
        <taxon>Fungi</taxon>
        <taxon>Dikarya</taxon>
        <taxon>Ascomycota</taxon>
        <taxon>Pezizomycotina</taxon>
        <taxon>Sordariomycetes</taxon>
        <taxon>Xylariomycetidae</taxon>
        <taxon>Amphisphaeriales</taxon>
        <taxon>Apiosporaceae</taxon>
        <taxon>Apiospora</taxon>
    </lineage>
</organism>
<dbReference type="RefSeq" id="XP_066666002.1">
    <property type="nucleotide sequence ID" value="XM_066814040.1"/>
</dbReference>
<dbReference type="PANTHER" id="PTHR21013:SF10">
    <property type="entry name" value="ATP SYNTHASE MITOCHONDRIAL F1 COMPLEX ASSEMBLY FACTOR 2"/>
    <property type="match status" value="1"/>
</dbReference>
<sequence>MRPSANTALRLASRRTLFPTTPLPPAPTKTTTFLSLRQIHHTPAAPATVSPIHGSGPPPEPPSPAADNAAVRLARRKKQAELLRQAADIRKSQQASSRKKQQPGQEDRPRPRRFWKDVGVKEVDGALQVHLDARPLRHPGTKAIVRLPLSKPMLAGALALEWDQLTSVQQATKHHLIPLTSLVCRAIDIAEDDEVAHSGAVESLRAGIAKVVMRYLDTDTMLCFAPPPASYDVIEGKESLRETQQRAYQEIVGYLTSRVWPGVEIEPVLDGDSLMPKSHSEATRAVVEGWVTGLSAWELAGLERGVLAGKGLLGAVRLVVEWSEDAAGLGFGDANKKFGVEEAAKAASLEVDWQIGNWGEVEDTHDVEKEDLRRQLGSVVLLVSGTGMKSS</sequence>
<comment type="caution">
    <text evidence="7">The sequence shown here is derived from an EMBL/GenBank/DDBJ whole genome shotgun (WGS) entry which is preliminary data.</text>
</comment>
<gene>
    <name evidence="7" type="ORF">PG997_009725</name>
</gene>
<evidence type="ECO:0000256" key="6">
    <source>
        <dbReference type="SAM" id="MobiDB-lite"/>
    </source>
</evidence>
<evidence type="ECO:0000256" key="1">
    <source>
        <dbReference type="ARBA" id="ARBA00004173"/>
    </source>
</evidence>
<feature type="region of interest" description="Disordered" evidence="6">
    <location>
        <begin position="85"/>
        <end position="115"/>
    </location>
</feature>
<dbReference type="SUPFAM" id="SSF160909">
    <property type="entry name" value="ATP12-like"/>
    <property type="match status" value="1"/>
</dbReference>
<evidence type="ECO:0000313" key="8">
    <source>
        <dbReference type="Proteomes" id="UP001433268"/>
    </source>
</evidence>
<accession>A0ABR1VV24</accession>
<keyword evidence="5" id="KW-0143">Chaperone</keyword>
<feature type="region of interest" description="Disordered" evidence="6">
    <location>
        <begin position="46"/>
        <end position="68"/>
    </location>
</feature>
<dbReference type="InterPro" id="IPR011419">
    <property type="entry name" value="ATP12_ATP_synth-F1-assembly"/>
</dbReference>